<gene>
    <name evidence="1" type="ORF">MM415B01211_0012</name>
</gene>
<organism evidence="1">
    <name type="scientific">viral metagenome</name>
    <dbReference type="NCBI Taxonomy" id="1070528"/>
    <lineage>
        <taxon>unclassified sequences</taxon>
        <taxon>metagenomes</taxon>
        <taxon>organismal metagenomes</taxon>
    </lineage>
</organism>
<dbReference type="AlphaFoldDB" id="A0A6M3IQX6"/>
<dbReference type="EMBL" id="MT141391">
    <property type="protein sequence ID" value="QJA59980.1"/>
    <property type="molecule type" value="Genomic_DNA"/>
</dbReference>
<protein>
    <submittedName>
        <fullName evidence="1">Uncharacterized protein</fullName>
    </submittedName>
</protein>
<accession>A0A6M3IQX6</accession>
<sequence>MRSITGVSRSAADTFDYYCRQCGRLHTQKEIPVLCKECGNTESDEGFGVSGDNSVSNTTTTVTKRVGTFTRVTTIDKRRR</sequence>
<name>A0A6M3IQX6_9ZZZZ</name>
<proteinExistence type="predicted"/>
<dbReference type="SUPFAM" id="SSF57802">
    <property type="entry name" value="Rubredoxin-like"/>
    <property type="match status" value="1"/>
</dbReference>
<evidence type="ECO:0000313" key="1">
    <source>
        <dbReference type="EMBL" id="QJA59980.1"/>
    </source>
</evidence>
<reference evidence="1" key="1">
    <citation type="submission" date="2020-03" db="EMBL/GenBank/DDBJ databases">
        <title>The deep terrestrial virosphere.</title>
        <authorList>
            <person name="Holmfeldt K."/>
            <person name="Nilsson E."/>
            <person name="Simone D."/>
            <person name="Lopez-Fernandez M."/>
            <person name="Wu X."/>
            <person name="de Brujin I."/>
            <person name="Lundin D."/>
            <person name="Andersson A."/>
            <person name="Bertilsson S."/>
            <person name="Dopson M."/>
        </authorList>
    </citation>
    <scope>NUCLEOTIDE SEQUENCE</scope>
    <source>
        <strain evidence="1">MM415B01211</strain>
    </source>
</reference>